<dbReference type="EMBL" id="BAMD01000049">
    <property type="protein sequence ID" value="GAF04566.1"/>
    <property type="molecule type" value="Genomic_DNA"/>
</dbReference>
<feature type="domain" description="Ig-like" evidence="5">
    <location>
        <begin position="942"/>
        <end position="1020"/>
    </location>
</feature>
<feature type="domain" description="Ig-like" evidence="5">
    <location>
        <begin position="272"/>
        <end position="352"/>
    </location>
</feature>
<feature type="domain" description="Ig-like" evidence="5">
    <location>
        <begin position="1194"/>
        <end position="1272"/>
    </location>
</feature>
<dbReference type="eggNOG" id="COG1345">
    <property type="taxonomic scope" value="Bacteria"/>
</dbReference>
<keyword evidence="3" id="KW-0325">Glycoprotein</keyword>
<evidence type="ECO:0000256" key="4">
    <source>
        <dbReference type="ARBA" id="ARBA00023319"/>
    </source>
</evidence>
<feature type="domain" description="Ig-like" evidence="5">
    <location>
        <begin position="186"/>
        <end position="264"/>
    </location>
</feature>
<dbReference type="PROSITE" id="PS50835">
    <property type="entry name" value="IG_LIKE"/>
    <property type="match status" value="10"/>
</dbReference>
<dbReference type="InterPro" id="IPR013783">
    <property type="entry name" value="Ig-like_fold"/>
</dbReference>
<feature type="domain" description="Ig-like" evidence="5">
    <location>
        <begin position="438"/>
        <end position="516"/>
    </location>
</feature>
<keyword evidence="4" id="KW-0393">Immunoglobulin domain</keyword>
<sequence>MVGSDYTFVYQTPTLFDLTTVDSSICPGESVVLKLEDSESGIDYQLKDSDDNDIGFLINGSASEIEFTVSPSVSTSYYVAAVNSLNNSCYKKMNGDILVTVNDNPVITSSSSDPEICLGNSSTLSATTDMDPDVDYIWDDGAGNTHSGSTWTVTPISTTTYTVTATNRNTGCSSKNTETITVNTNPTITASGNSPVCEGSNISLTSAASGGSGSYSSYSWTGPNSYTASSQNAIITGATSLQAGDYFVTVTDDNGCSSDATDFTTVVVNERPTVLVSYNAPVCNGTNLVLTASPSGGSGTYTSYIWTKNSVEIVGETGATLTISSTTASDAGTYGVKVEDAAGCISDEQTVTVTIHSLPVPTAGNDGPVCEGGTIQLTGGPNGISYAWTGPNSFSSTVQNPVVNNITLADAGTYTLTVTDGNSCEASVTTDVVVNANPTITASSNSPVCEGSNISLTSAASGGSGSYSSYNWSGPNSYTASSQNAIITGATSLQAGDYFVTVTDDNGCSSDATDFTTVVVNERPTVLVSYNAPVCNGTNLVLTASASGGSGSYASYIWTKNSVEIVGETGATLTISSTTASDAATYGVKVEDAAGCISDEQTVTVTIHSLPVPTAGNDGPVCEGETINLTGGPNGISYAWTGPNSFSSTVQNPVVNNITLADAGTYTLTVTDGNSCEASVTTDVVVNTNPTITASSNSPVCEGSNISLTSAASGGSGSYSSYSWTGPNSYTASSQNAIITGATSLQAGDYFVTVTDDNGCSSDATTFTSVIVNERPTVSVSYNAPVCNGTNLVLTASASGGSGSYASYIWTKNNVEIVGETGATLTISSTTASDAATYGVKVEDAAGCISDEQTVIVTIHSLPVPTAGNDGPVCEGGTINLTGGPNGISYAWSGPNSFSSTDQNPIVNNITLADAGTYTLTVTDGNSCEASVTTDVVVNANPTITVSSNSPVCEGSNISLTSAASGGSGSYSSYSWTGPNSYTASSQNAIITGATSLQAGDYFVTVTDDNGCSSDATVFTTVSVNERPTVSLAYNSPVCLNTTLELTATASGGTGNYVNYIWTKDGSPIVGENASVLTIDPAAISDAGSYGVIVEDDAGCSSDEQSVAVTIHSLPVPTAGNDGPVCEGGTIQLSGGPNGISYAWTGPNSFSSADQNPVINNITLADAGTYTLTVTDGNSCEASVTTDVDVNANPTIIASSNTPVCEGSNISLTSAASGGSGSYSSYSWTGPNSYTAGSQNAIITGATSLQAGDYFVTVTDDNGCSSDATAFTTVAVNERPTVSLAYNSPVCLNTTLVLTATASGGTNNYVNYIWTKDGSVIVGENSSTLTIDPAAVSDAGSYGVTVEDDAGCSSDETTLAVSISALPVVTASNDGPVCVGEDVTLSASVSGTVSYNWSGPNSFSNVSKDPVINSVTLSDAGTFTVEVTDGNGCVGSASTDVIVNDLSSAISVSAPSPGLTTICARDTVSFNASGSDGSGSYTYDFHLVRGASDSSEQNNSTNVFTTSSLQDGDKVYVVVNDVINGCTHTSGAIEMTVISNPIPTLSITSSGGSTICSGETVDFLATPGTFSRYVFMRNGTDTLQDGTSNLLSINTLNDGDEITVVAYAGSCFGTSTATKIQVNPLPTSDLVADKTTVCQNEVVTFTATAGGTGPFQYQFYIDGVAQGVQGTNTFTHSASSDFSVEAEVFDGNNCSVLSAPVDINISIPVAGLIADKTSICAGEEVTFTATGGVSYEFFVDGVSVQGPDVNDVYILSTILDNDNDNVTVTVTNATGCTASHAGIKLTVNPIPTVSISSSDADNTICAGDEVIFTASGGDVFEWFVDGVSVQGPDANNQYVTTSLNDGEKVSALVSYSSSSCGSLTSEIITTVHPLPVPILNVSPSSTVISGTMLTFTASGGDEYTFFVNGTVVQARSTNNVYQTDLLVDGDVVSIDAYNSFDCYTSLNTTVTVLDGIEKKDVKVIDDRIDYCAGDGGSSVYVDDPQDGITYELVRTSDDGLEGSAITYSSISPVAVQWDDVLGTDEYRVEAYYASVPAEREAMNNRVTITSHPLPTAFSLSSPSASPATGCNGGAGHDIDLSGSQLDFIYRLLVNGIEEDQMIGTGAAISFKGNNVVGLYTIEAEDNVSGCTRLMNGAFEIKSDGSDVTFNLEVVDPADSSDPTDGRYCMGGSGVELQLDGSLDNSVSYILFLDGVDTGISVPGADGAAISFGTVTAEGTYTVRVASSSGCQFPMDGQANVSIVDLPQSFSIITDNALDPTSGHYCAGESGVYISVDGQEDGIAYTLLHDGLEVETLTGASTPALPLTFSGPLSTEGTYTVEARVPQVGCSISMDNPIEVVIDALPSVFDAYNDNDTYCAGESTSIYILDSEADVEYWWEDNLGNTGVAQKGNNSKLEFTITASGEYNIMARRTDGITGCSSVMKNGPFVITENPLPVDVALKLADAGTGCDHGDSLYVEGPEVGVEYILVKKVGTDYYPAIDISSVVSTDGTDVGFDRIVDTGAIYSIQAIKNGCSIYASSEVAVNVPGAIAKQKVTGSGEICNGDPGVAFGLEDTELGVNYELWKAGDATALETIAGTGSTISFTEVIDEGEYYVMAVNGLCDMEMANRVQLNVNPLPLAYSMFGSGITCDLSGGGALLGLVGSEEDFTYRLQFDNGGGVLSVETIIPGRSDSDSLKYVVNTEGTYSFIAISDKGCTSNMNGSITVVEESEPLEQTIVPLATNKYCSGSGGIELQLENNELDVIYQVRDESNNVVSQVHGTNTDTSVPQVLPFPDLLKAGSYTIWKLREGDACVAQTNNNEVIVLEEELEPSNYNVLADVYTVCENTEVTISLDGFDPGVSYRLESDSEGAILDTITDADRGSIYWKVNQTGIEIYEVIAMSESGGCDNPMGSVMIEFKDAPDDPSYVLSGDSFCEGEDGVTVGIKNTESDVEYFIMRSDDSSLGLYIKGDGSDIDFVNKITEGEYYIIARNGDTGCEALSTDMFTITINENPEVFDLELEDGLDCTTLCYGLVDTDELILSSSVNTDVYSLLLDETVITPDAVDIAGTGNMLNFGTRSDEGSYSVVATSAEGCSVKMNGTVILEQSPLEAVDDYLNLNGTNTGVVLVPGLDYSVNDKWNPIIDTLATDITDTDGNVIGTISGNLRFSFTSNGSNEISLNTGTASIDNNTGILIYTKKPDFFGMDSVQYTIENINFPESRPRVDSAWVYIFVGNKDINEDKSFLIPNAFSPNGDGINDYFRISGIEEVGVFSATKSSLEVFNRWGTLVYRSKSDIYGEDGEWWDGSLLHLIWFP</sequence>
<keyword evidence="7" id="KW-1185">Reference proteome</keyword>
<evidence type="ECO:0000313" key="7">
    <source>
        <dbReference type="Proteomes" id="UP000019402"/>
    </source>
</evidence>
<dbReference type="InterPro" id="IPR052598">
    <property type="entry name" value="IgSF_CEA-related"/>
</dbReference>
<dbReference type="SMART" id="SM00089">
    <property type="entry name" value="PKD"/>
    <property type="match status" value="11"/>
</dbReference>
<dbReference type="Gene3D" id="2.60.40.10">
    <property type="entry name" value="Immunoglobulins"/>
    <property type="match status" value="17"/>
</dbReference>
<dbReference type="InterPro" id="IPR007110">
    <property type="entry name" value="Ig-like_dom"/>
</dbReference>
<keyword evidence="2" id="KW-1015">Disulfide bond</keyword>
<feature type="domain" description="Ig-like" evidence="5">
    <location>
        <begin position="690"/>
        <end position="768"/>
    </location>
</feature>
<dbReference type="Pfam" id="PF13585">
    <property type="entry name" value="CHU_C"/>
    <property type="match status" value="1"/>
</dbReference>
<name>W7YJB1_9BACT</name>
<feature type="domain" description="Ig-like" evidence="5">
    <location>
        <begin position="1028"/>
        <end position="1108"/>
    </location>
</feature>
<evidence type="ECO:0000256" key="1">
    <source>
        <dbReference type="ARBA" id="ARBA00022729"/>
    </source>
</evidence>
<evidence type="ECO:0000313" key="6">
    <source>
        <dbReference type="EMBL" id="GAF04566.1"/>
    </source>
</evidence>
<proteinExistence type="predicted"/>
<feature type="domain" description="Ig-like" evidence="5">
    <location>
        <begin position="776"/>
        <end position="856"/>
    </location>
</feature>
<gene>
    <name evidence="6" type="ORF">JCM21142_83275</name>
</gene>
<dbReference type="InterPro" id="IPR003599">
    <property type="entry name" value="Ig_sub"/>
</dbReference>
<dbReference type="STRING" id="869213.GCA_000517085_00966"/>
<evidence type="ECO:0000256" key="3">
    <source>
        <dbReference type="ARBA" id="ARBA00023180"/>
    </source>
</evidence>
<feature type="domain" description="Ig-like" evidence="5">
    <location>
        <begin position="1280"/>
        <end position="1360"/>
    </location>
</feature>
<dbReference type="InterPro" id="IPR022409">
    <property type="entry name" value="PKD/Chitinase_dom"/>
</dbReference>
<feature type="domain" description="Ig-like" evidence="5">
    <location>
        <begin position="524"/>
        <end position="604"/>
    </location>
</feature>
<dbReference type="Proteomes" id="UP000019402">
    <property type="component" value="Unassembled WGS sequence"/>
</dbReference>
<dbReference type="InterPro" id="IPR036179">
    <property type="entry name" value="Ig-like_dom_sf"/>
</dbReference>
<dbReference type="SMART" id="SM00409">
    <property type="entry name" value="IG"/>
    <property type="match status" value="15"/>
</dbReference>
<accession>W7YJB1</accession>
<keyword evidence="1" id="KW-0732">Signal</keyword>
<evidence type="ECO:0000256" key="2">
    <source>
        <dbReference type="ARBA" id="ARBA00023157"/>
    </source>
</evidence>
<dbReference type="SMART" id="SM00710">
    <property type="entry name" value="PbH1"/>
    <property type="match status" value="9"/>
</dbReference>
<evidence type="ECO:0000259" key="5">
    <source>
        <dbReference type="PROSITE" id="PS50835"/>
    </source>
</evidence>
<dbReference type="PANTHER" id="PTHR44337:SF20">
    <property type="entry name" value="CARCINOEMBRYONIC ANTIGEN-RELATED CELL ADHESION MOLECULE 5-RELATED"/>
    <property type="match status" value="1"/>
</dbReference>
<dbReference type="eggNOG" id="COG3291">
    <property type="taxonomic scope" value="Bacteria"/>
</dbReference>
<dbReference type="InterPro" id="IPR006626">
    <property type="entry name" value="PbH1"/>
</dbReference>
<organism evidence="6 7">
    <name type="scientific">Saccharicrinis fermentans DSM 9555 = JCM 21142</name>
    <dbReference type="NCBI Taxonomy" id="869213"/>
    <lineage>
        <taxon>Bacteria</taxon>
        <taxon>Pseudomonadati</taxon>
        <taxon>Bacteroidota</taxon>
        <taxon>Bacteroidia</taxon>
        <taxon>Marinilabiliales</taxon>
        <taxon>Marinilabiliaceae</taxon>
        <taxon>Saccharicrinis</taxon>
    </lineage>
</organism>
<dbReference type="PANTHER" id="PTHR44337">
    <property type="entry name" value="CARCINOEMBRYONIC ANTIGEN-RELATED CELL ADHESION MOLECULE 8"/>
    <property type="match status" value="1"/>
</dbReference>
<dbReference type="eggNOG" id="COG1520">
    <property type="taxonomic scope" value="Bacteria"/>
</dbReference>
<reference evidence="6 7" key="1">
    <citation type="journal article" date="2014" name="Genome Announc.">
        <title>Draft Genome Sequence of Cytophaga fermentans JCM 21142T, a Facultative Anaerobe Isolated from Marine Mud.</title>
        <authorList>
            <person name="Starns D."/>
            <person name="Oshima K."/>
            <person name="Suda W."/>
            <person name="Iino T."/>
            <person name="Yuki M."/>
            <person name="Inoue J."/>
            <person name="Kitamura K."/>
            <person name="Iida T."/>
            <person name="Darby A."/>
            <person name="Hattori M."/>
            <person name="Ohkuma M."/>
        </authorList>
    </citation>
    <scope>NUCLEOTIDE SEQUENCE [LARGE SCALE GENOMIC DNA]</scope>
    <source>
        <strain evidence="6 7">JCM 21142</strain>
    </source>
</reference>
<protein>
    <recommendedName>
        <fullName evidence="5">Ig-like domain-containing protein</fullName>
    </recommendedName>
</protein>
<dbReference type="SUPFAM" id="SSF48726">
    <property type="entry name" value="Immunoglobulin"/>
    <property type="match status" value="6"/>
</dbReference>
<comment type="caution">
    <text evidence="6">The sequence shown here is derived from an EMBL/GenBank/DDBJ whole genome shotgun (WGS) entry which is preliminary data.</text>
</comment>